<comment type="similarity">
    <text evidence="2">Belongs to the LOG family.</text>
</comment>
<dbReference type="AlphaFoldDB" id="A0A2M8S379"/>
<dbReference type="SUPFAM" id="SSF102405">
    <property type="entry name" value="MCP/YpsA-like"/>
    <property type="match status" value="1"/>
</dbReference>
<dbReference type="OrthoDB" id="9801098at2"/>
<comment type="caution">
    <text evidence="5">The sequence shown here is derived from an EMBL/GenBank/DDBJ whole genome shotgun (WGS) entry which is preliminary data.</text>
</comment>
<dbReference type="GO" id="GO:0008714">
    <property type="term" value="F:AMP nucleosidase activity"/>
    <property type="evidence" value="ECO:0007669"/>
    <property type="project" value="UniProtKB-EC"/>
</dbReference>
<dbReference type="Proteomes" id="UP000229329">
    <property type="component" value="Unassembled WGS sequence"/>
</dbReference>
<evidence type="ECO:0000256" key="4">
    <source>
        <dbReference type="ARBA" id="ARBA00031983"/>
    </source>
</evidence>
<keyword evidence="6" id="KW-1185">Reference proteome</keyword>
<evidence type="ECO:0000256" key="1">
    <source>
        <dbReference type="ARBA" id="ARBA00000274"/>
    </source>
</evidence>
<proteinExistence type="inferred from homology"/>
<evidence type="ECO:0000313" key="6">
    <source>
        <dbReference type="Proteomes" id="UP000229329"/>
    </source>
</evidence>
<name>A0A2M8S379_9PAST</name>
<accession>A0A2M8S379</accession>
<dbReference type="Gene3D" id="3.40.50.450">
    <property type="match status" value="1"/>
</dbReference>
<dbReference type="PANTHER" id="PTHR31223:SF70">
    <property type="entry name" value="LOG FAMILY PROTEIN YJL055W"/>
    <property type="match status" value="1"/>
</dbReference>
<dbReference type="PANTHER" id="PTHR31223">
    <property type="entry name" value="LOG FAMILY PROTEIN YJL055W"/>
    <property type="match status" value="1"/>
</dbReference>
<comment type="catalytic activity">
    <reaction evidence="1">
        <text>AMP + H2O = D-ribose 5-phosphate + adenine</text>
        <dbReference type="Rhea" id="RHEA:20129"/>
        <dbReference type="ChEBI" id="CHEBI:15377"/>
        <dbReference type="ChEBI" id="CHEBI:16708"/>
        <dbReference type="ChEBI" id="CHEBI:78346"/>
        <dbReference type="ChEBI" id="CHEBI:456215"/>
        <dbReference type="EC" id="3.2.2.4"/>
    </reaction>
</comment>
<gene>
    <name evidence="5" type="ORF">CVP05_05465</name>
</gene>
<sequence length="143" mass="16417">MPDTAPFVARLKALNIDYLEANISEYMQNLKHFLALRDNHPDFAERKAKMLELADVCIALPGGPGTLEEISEVYSWARIGKNDSPCVFWNVGGFYEPIKAMFQTMVDNGFLTQDHFDKLLFTDNLTELERFIEAYQPMGIRTY</sequence>
<protein>
    <recommendedName>
        <fullName evidence="4">AMP nucleosidase</fullName>
        <ecNumber evidence="3">3.2.2.4</ecNumber>
    </recommendedName>
    <alternativeName>
        <fullName evidence="4">AMP nucleosidase</fullName>
    </alternativeName>
</protein>
<organism evidence="5 6">
    <name type="scientific">Conservatibacter flavescens</name>
    <dbReference type="NCBI Taxonomy" id="28161"/>
    <lineage>
        <taxon>Bacteria</taxon>
        <taxon>Pseudomonadati</taxon>
        <taxon>Pseudomonadota</taxon>
        <taxon>Gammaproteobacteria</taxon>
        <taxon>Pasteurellales</taxon>
        <taxon>Pasteurellaceae</taxon>
        <taxon>Conservatibacter</taxon>
    </lineage>
</organism>
<evidence type="ECO:0000256" key="3">
    <source>
        <dbReference type="ARBA" id="ARBA00011985"/>
    </source>
</evidence>
<evidence type="ECO:0000256" key="2">
    <source>
        <dbReference type="ARBA" id="ARBA00006763"/>
    </source>
</evidence>
<dbReference type="GO" id="GO:0005829">
    <property type="term" value="C:cytosol"/>
    <property type="evidence" value="ECO:0007669"/>
    <property type="project" value="TreeGrafter"/>
</dbReference>
<dbReference type="EMBL" id="PHHA01000009">
    <property type="protein sequence ID" value="PJG85612.1"/>
    <property type="molecule type" value="Genomic_DNA"/>
</dbReference>
<dbReference type="GO" id="GO:0009691">
    <property type="term" value="P:cytokinin biosynthetic process"/>
    <property type="evidence" value="ECO:0007669"/>
    <property type="project" value="TreeGrafter"/>
</dbReference>
<evidence type="ECO:0000313" key="5">
    <source>
        <dbReference type="EMBL" id="PJG85612.1"/>
    </source>
</evidence>
<dbReference type="Pfam" id="PF03641">
    <property type="entry name" value="Lysine_decarbox"/>
    <property type="match status" value="1"/>
</dbReference>
<reference evidence="5 6" key="1">
    <citation type="submission" date="2017-11" db="EMBL/GenBank/DDBJ databases">
        <title>Reclassification of Bisgaard taxon 7 as Conservatibacter flavescens gen. nov., sp. nov.</title>
        <authorList>
            <person name="Christensen H."/>
        </authorList>
    </citation>
    <scope>NUCLEOTIDE SEQUENCE [LARGE SCALE GENOMIC DNA]</scope>
    <source>
        <strain evidence="5 6">7_4</strain>
    </source>
</reference>
<dbReference type="EC" id="3.2.2.4" evidence="3"/>
<dbReference type="InterPro" id="IPR031100">
    <property type="entry name" value="LOG_fam"/>
</dbReference>